<accession>A0ABS9E6V0</accession>
<evidence type="ECO:0000313" key="2">
    <source>
        <dbReference type="Proteomes" id="UP001201217"/>
    </source>
</evidence>
<dbReference type="EMBL" id="JAKGTI010000001">
    <property type="protein sequence ID" value="MCF4098605.1"/>
    <property type="molecule type" value="Genomic_DNA"/>
</dbReference>
<evidence type="ECO:0000313" key="1">
    <source>
        <dbReference type="EMBL" id="MCF4098605.1"/>
    </source>
</evidence>
<protein>
    <submittedName>
        <fullName evidence="1">Holin family protein</fullName>
    </submittedName>
</protein>
<dbReference type="Proteomes" id="UP001201217">
    <property type="component" value="Unassembled WGS sequence"/>
</dbReference>
<sequence>MNVLTVIIERVGAIIDKVVPNRAEADRMKNEITTALISQQTELNKVMGDIAKIEVSGTAFQRNWRPTLAWMVVLLWPYNFILRPILNHYGLFGVLPEIDSNDMVILTTMWTTVYGLGRSFEKSGSKIEIGGKKSNDG</sequence>
<dbReference type="Pfam" id="PF11351">
    <property type="entry name" value="GTA_holin_3TM"/>
    <property type="match status" value="1"/>
</dbReference>
<gene>
    <name evidence="1" type="ORF">L1I42_08905</name>
</gene>
<proteinExistence type="predicted"/>
<comment type="caution">
    <text evidence="1">The sequence shown here is derived from an EMBL/GenBank/DDBJ whole genome shotgun (WGS) entry which is preliminary data.</text>
</comment>
<dbReference type="RefSeq" id="WP_236114119.1">
    <property type="nucleotide sequence ID" value="NZ_JAKGTI010000001.1"/>
</dbReference>
<keyword evidence="2" id="KW-1185">Reference proteome</keyword>
<reference evidence="1 2" key="1">
    <citation type="submission" date="2022-01" db="EMBL/GenBank/DDBJ databases">
        <title>Maritalea mediterranea sp. nov., isolated from marine plastic residues from the Malva-rosa beach (Valencia, Spain).</title>
        <authorList>
            <person name="Vidal-Verdu A."/>
            <person name="Molina-Menor E."/>
            <person name="Pascual J."/>
            <person name="Pereto J."/>
            <person name="Porcar M."/>
        </authorList>
    </citation>
    <scope>NUCLEOTIDE SEQUENCE [LARGE SCALE GENOMIC DNA]</scope>
    <source>
        <strain evidence="1 2">P4.10X</strain>
    </source>
</reference>
<dbReference type="InterPro" id="IPR021497">
    <property type="entry name" value="GTA_holin_3TM"/>
</dbReference>
<organism evidence="1 2">
    <name type="scientific">Maritalea mediterranea</name>
    <dbReference type="NCBI Taxonomy" id="2909667"/>
    <lineage>
        <taxon>Bacteria</taxon>
        <taxon>Pseudomonadati</taxon>
        <taxon>Pseudomonadota</taxon>
        <taxon>Alphaproteobacteria</taxon>
        <taxon>Hyphomicrobiales</taxon>
        <taxon>Devosiaceae</taxon>
        <taxon>Maritalea</taxon>
    </lineage>
</organism>
<name>A0ABS9E6V0_9HYPH</name>